<dbReference type="InterPro" id="IPR012675">
    <property type="entry name" value="Beta-grasp_dom_sf"/>
</dbReference>
<dbReference type="EMBL" id="KQ474080">
    <property type="protein sequence ID" value="KPV74573.1"/>
    <property type="molecule type" value="Genomic_DNA"/>
</dbReference>
<dbReference type="RefSeq" id="XP_018270622.1">
    <property type="nucleotide sequence ID" value="XM_018417280.1"/>
</dbReference>
<gene>
    <name evidence="1" type="ORF">RHOBADRAFT_54373</name>
</gene>
<proteinExistence type="predicted"/>
<organism evidence="1 2">
    <name type="scientific">Rhodotorula graminis (strain WP1)</name>
    <dbReference type="NCBI Taxonomy" id="578459"/>
    <lineage>
        <taxon>Eukaryota</taxon>
        <taxon>Fungi</taxon>
        <taxon>Dikarya</taxon>
        <taxon>Basidiomycota</taxon>
        <taxon>Pucciniomycotina</taxon>
        <taxon>Microbotryomycetes</taxon>
        <taxon>Sporidiobolales</taxon>
        <taxon>Sporidiobolaceae</taxon>
        <taxon>Rhodotorula</taxon>
    </lineage>
</organism>
<dbReference type="Proteomes" id="UP000053890">
    <property type="component" value="Unassembled WGS sequence"/>
</dbReference>
<sequence>MPEITLLYFAAVRTSLPSEPASQVVRLPDSPSPLPLSSLRHYLVDEVHRGNDDFARVLERCAWSVDEEMVDDDDEGVALKGGEVVCPIPPVSGG</sequence>
<dbReference type="OMA" id="CTTECIT"/>
<name>A0A194S1H4_RHOGW</name>
<dbReference type="AlphaFoldDB" id="A0A194S1H4"/>
<keyword evidence="2" id="KW-1185">Reference proteome</keyword>
<dbReference type="Gene3D" id="3.10.20.30">
    <property type="match status" value="1"/>
</dbReference>
<protein>
    <recommendedName>
        <fullName evidence="3">Molybdopterin synthase sulfur carrier subunit</fullName>
    </recommendedName>
</protein>
<reference evidence="1 2" key="1">
    <citation type="journal article" date="2015" name="Front. Microbiol.">
        <title>Genome sequence of the plant growth promoting endophytic yeast Rhodotorula graminis WP1.</title>
        <authorList>
            <person name="Firrincieli A."/>
            <person name="Otillar R."/>
            <person name="Salamov A."/>
            <person name="Schmutz J."/>
            <person name="Khan Z."/>
            <person name="Redman R.S."/>
            <person name="Fleck N.D."/>
            <person name="Lindquist E."/>
            <person name="Grigoriev I.V."/>
            <person name="Doty S.L."/>
        </authorList>
    </citation>
    <scope>NUCLEOTIDE SEQUENCE [LARGE SCALE GENOMIC DNA]</scope>
    <source>
        <strain evidence="1 2">WP1</strain>
    </source>
</reference>
<dbReference type="InterPro" id="IPR016155">
    <property type="entry name" value="Mopterin_synth/thiamin_S_b"/>
</dbReference>
<evidence type="ECO:0008006" key="3">
    <source>
        <dbReference type="Google" id="ProtNLM"/>
    </source>
</evidence>
<dbReference type="STRING" id="578459.A0A194S1H4"/>
<evidence type="ECO:0000313" key="1">
    <source>
        <dbReference type="EMBL" id="KPV74573.1"/>
    </source>
</evidence>
<evidence type="ECO:0000313" key="2">
    <source>
        <dbReference type="Proteomes" id="UP000053890"/>
    </source>
</evidence>
<dbReference type="GeneID" id="28977728"/>
<dbReference type="SUPFAM" id="SSF54285">
    <property type="entry name" value="MoaD/ThiS"/>
    <property type="match status" value="1"/>
</dbReference>
<accession>A0A194S1H4</accession>